<keyword evidence="4" id="KW-1185">Reference proteome</keyword>
<organism evidence="3 4">
    <name type="scientific">Hohenbuehelia grisea</name>
    <dbReference type="NCBI Taxonomy" id="104357"/>
    <lineage>
        <taxon>Eukaryota</taxon>
        <taxon>Fungi</taxon>
        <taxon>Dikarya</taxon>
        <taxon>Basidiomycota</taxon>
        <taxon>Agaricomycotina</taxon>
        <taxon>Agaricomycetes</taxon>
        <taxon>Agaricomycetidae</taxon>
        <taxon>Agaricales</taxon>
        <taxon>Pleurotineae</taxon>
        <taxon>Pleurotaceae</taxon>
        <taxon>Hohenbuehelia</taxon>
    </lineage>
</organism>
<evidence type="ECO:0000313" key="4">
    <source>
        <dbReference type="Proteomes" id="UP001556367"/>
    </source>
</evidence>
<dbReference type="PANTHER" id="PTHR42059:SF1">
    <property type="entry name" value="TNT DOMAIN-CONTAINING PROTEIN"/>
    <property type="match status" value="1"/>
</dbReference>
<dbReference type="Pfam" id="PF14021">
    <property type="entry name" value="TNT"/>
    <property type="match status" value="1"/>
</dbReference>
<sequence>MRVLAITYAIATALTLVSASPLPLETQSLTSRAAPDCGEVNSEKYCEGITPKVHDPQYLCGDERLGPVTLPSRGPVAKIIARWERFGDLCPAAYIAKWTKSDGSWEYPSFKGFAVDGSGTVQVKEVTLTVGMALDRFGSEFGQYLADAGAPYAARAIPPSNLNTYKGSTEHPNNYYKYVVEKEFSAEAGPVAPWFGQKGMGMQYLVGAQVGQLVTKGYLRRVDA</sequence>
<dbReference type="Proteomes" id="UP001556367">
    <property type="component" value="Unassembled WGS sequence"/>
</dbReference>
<keyword evidence="1" id="KW-0732">Signal</keyword>
<evidence type="ECO:0000256" key="1">
    <source>
        <dbReference type="SAM" id="SignalP"/>
    </source>
</evidence>
<accession>A0ABR3IT02</accession>
<feature type="domain" description="TNT" evidence="2">
    <location>
        <begin position="127"/>
        <end position="222"/>
    </location>
</feature>
<dbReference type="PANTHER" id="PTHR42059">
    <property type="entry name" value="TNT DOMAIN-CONTAINING PROTEIN"/>
    <property type="match status" value="1"/>
</dbReference>
<name>A0ABR3IT02_9AGAR</name>
<reference evidence="4" key="1">
    <citation type="submission" date="2024-06" db="EMBL/GenBank/DDBJ databases">
        <title>Multi-omics analyses provide insights into the biosynthesis of the anticancer antibiotic pleurotin in Hohenbuehelia grisea.</title>
        <authorList>
            <person name="Weaver J.A."/>
            <person name="Alberti F."/>
        </authorList>
    </citation>
    <scope>NUCLEOTIDE SEQUENCE [LARGE SCALE GENOMIC DNA]</scope>
    <source>
        <strain evidence="4">T-177</strain>
    </source>
</reference>
<evidence type="ECO:0000313" key="3">
    <source>
        <dbReference type="EMBL" id="KAL0946408.1"/>
    </source>
</evidence>
<feature type="chain" id="PRO_5045359266" description="TNT domain-containing protein" evidence="1">
    <location>
        <begin position="20"/>
        <end position="224"/>
    </location>
</feature>
<evidence type="ECO:0000259" key="2">
    <source>
        <dbReference type="Pfam" id="PF14021"/>
    </source>
</evidence>
<dbReference type="InterPro" id="IPR025331">
    <property type="entry name" value="TNT"/>
</dbReference>
<dbReference type="EMBL" id="JASNQZ010000015">
    <property type="protein sequence ID" value="KAL0946408.1"/>
    <property type="molecule type" value="Genomic_DNA"/>
</dbReference>
<proteinExistence type="predicted"/>
<gene>
    <name evidence="3" type="ORF">HGRIS_012633</name>
</gene>
<dbReference type="InterPro" id="IPR053024">
    <property type="entry name" value="Fungal_surface_NADase"/>
</dbReference>
<feature type="signal peptide" evidence="1">
    <location>
        <begin position="1"/>
        <end position="19"/>
    </location>
</feature>
<comment type="caution">
    <text evidence="3">The sequence shown here is derived from an EMBL/GenBank/DDBJ whole genome shotgun (WGS) entry which is preliminary data.</text>
</comment>
<protein>
    <recommendedName>
        <fullName evidence="2">TNT domain-containing protein</fullName>
    </recommendedName>
</protein>